<keyword evidence="2" id="KW-1185">Reference proteome</keyword>
<sequence>YSPRVRRLKTPSKGSVVGMWVARIDDVSEVDAEVELTDWEADESVVEVMAVVGMGEVCVVEVAAAL</sequence>
<protein>
    <submittedName>
        <fullName evidence="1">Uncharacterized protein</fullName>
    </submittedName>
</protein>
<feature type="non-terminal residue" evidence="1">
    <location>
        <position position="1"/>
    </location>
</feature>
<gene>
    <name evidence="1" type="ORF">KI387_011993</name>
</gene>
<reference evidence="1 2" key="1">
    <citation type="journal article" date="2021" name="Nat. Plants">
        <title>The Taxus genome provides insights into paclitaxel biosynthesis.</title>
        <authorList>
            <person name="Xiong X."/>
            <person name="Gou J."/>
            <person name="Liao Q."/>
            <person name="Li Y."/>
            <person name="Zhou Q."/>
            <person name="Bi G."/>
            <person name="Li C."/>
            <person name="Du R."/>
            <person name="Wang X."/>
            <person name="Sun T."/>
            <person name="Guo L."/>
            <person name="Liang H."/>
            <person name="Lu P."/>
            <person name="Wu Y."/>
            <person name="Zhang Z."/>
            <person name="Ro D.K."/>
            <person name="Shang Y."/>
            <person name="Huang S."/>
            <person name="Yan J."/>
        </authorList>
    </citation>
    <scope>NUCLEOTIDE SEQUENCE [LARGE SCALE GENOMIC DNA]</scope>
    <source>
        <strain evidence="1">Ta-2019</strain>
    </source>
</reference>
<evidence type="ECO:0000313" key="1">
    <source>
        <dbReference type="EMBL" id="KAH9300410.1"/>
    </source>
</evidence>
<dbReference type="EMBL" id="JAHRHJ020000009">
    <property type="protein sequence ID" value="KAH9300410.1"/>
    <property type="molecule type" value="Genomic_DNA"/>
</dbReference>
<proteinExistence type="predicted"/>
<evidence type="ECO:0000313" key="2">
    <source>
        <dbReference type="Proteomes" id="UP000824469"/>
    </source>
</evidence>
<organism evidence="1 2">
    <name type="scientific">Taxus chinensis</name>
    <name type="common">Chinese yew</name>
    <name type="synonym">Taxus wallichiana var. chinensis</name>
    <dbReference type="NCBI Taxonomy" id="29808"/>
    <lineage>
        <taxon>Eukaryota</taxon>
        <taxon>Viridiplantae</taxon>
        <taxon>Streptophyta</taxon>
        <taxon>Embryophyta</taxon>
        <taxon>Tracheophyta</taxon>
        <taxon>Spermatophyta</taxon>
        <taxon>Pinopsida</taxon>
        <taxon>Pinidae</taxon>
        <taxon>Conifers II</taxon>
        <taxon>Cupressales</taxon>
        <taxon>Taxaceae</taxon>
        <taxon>Taxus</taxon>
    </lineage>
</organism>
<comment type="caution">
    <text evidence="1">The sequence shown here is derived from an EMBL/GenBank/DDBJ whole genome shotgun (WGS) entry which is preliminary data.</text>
</comment>
<dbReference type="AlphaFoldDB" id="A0AA38CH00"/>
<dbReference type="Proteomes" id="UP000824469">
    <property type="component" value="Unassembled WGS sequence"/>
</dbReference>
<feature type="non-terminal residue" evidence="1">
    <location>
        <position position="66"/>
    </location>
</feature>
<name>A0AA38CH00_TAXCH</name>
<accession>A0AA38CH00</accession>